<dbReference type="Proteomes" id="UP000177622">
    <property type="component" value="Unassembled WGS sequence"/>
</dbReference>
<dbReference type="OrthoDB" id="2012566at2759"/>
<name>A0A1F5L145_PENAI</name>
<keyword evidence="2" id="KW-1185">Reference proteome</keyword>
<dbReference type="InterPro" id="IPR036412">
    <property type="entry name" value="HAD-like_sf"/>
</dbReference>
<dbReference type="Gene3D" id="3.40.50.1000">
    <property type="entry name" value="HAD superfamily/HAD-like"/>
    <property type="match status" value="1"/>
</dbReference>
<dbReference type="InterPro" id="IPR023198">
    <property type="entry name" value="PGP-like_dom2"/>
</dbReference>
<dbReference type="InterPro" id="IPR023214">
    <property type="entry name" value="HAD_sf"/>
</dbReference>
<dbReference type="STRING" id="1835702.A0A1F5L145"/>
<dbReference type="PANTHER" id="PTHR43611:SF3">
    <property type="entry name" value="FLAVIN MONONUCLEOTIDE HYDROLASE 1, CHLOROPLATIC"/>
    <property type="match status" value="1"/>
</dbReference>
<sequence length="262" mass="29559">MAISNTKTILVDLGGTFMDYECGKLNKKQCFTQLASEYHVEVAELETTIANLRQTITYDKEMTSTFKKIKELGARIFLVSNISKEDYAAFQNLWDTDFWSIFDGVFTSSALSTTGAVPHLTFFVDGRPDNVLSALSFGIKGTFDTSGLYRTLTNFIGDPIERGLAFLRQQGGKFPTSTQYGETMEENMVLLLMLEVLDDKSLVNIDVPPRYWNFFIGTHQFTTPVFPPDLDIMTLSLCIRPPDMKTIHSILDEMRDCVDEDG</sequence>
<evidence type="ECO:0000313" key="2">
    <source>
        <dbReference type="Proteomes" id="UP000177622"/>
    </source>
</evidence>
<accession>A0A1F5L145</accession>
<dbReference type="Gene3D" id="1.10.150.240">
    <property type="entry name" value="Putative phosphatase, domain 2"/>
    <property type="match status" value="1"/>
</dbReference>
<reference evidence="1 2" key="1">
    <citation type="journal article" date="2016" name="Sci. Rep.">
        <title>Penicillium arizonense, a new, genome sequenced fungal species, reveals a high chemical diversity in secreted metabolites.</title>
        <authorList>
            <person name="Grijseels S."/>
            <person name="Nielsen J.C."/>
            <person name="Randelovic M."/>
            <person name="Nielsen J."/>
            <person name="Nielsen K.F."/>
            <person name="Workman M."/>
            <person name="Frisvad J.C."/>
        </authorList>
    </citation>
    <scope>NUCLEOTIDE SEQUENCE [LARGE SCALE GENOMIC DNA]</scope>
    <source>
        <strain evidence="1 2">CBS 141311</strain>
    </source>
</reference>
<proteinExistence type="predicted"/>
<dbReference type="RefSeq" id="XP_022482224.1">
    <property type="nucleotide sequence ID" value="XM_022637920.1"/>
</dbReference>
<comment type="caution">
    <text evidence="1">The sequence shown here is derived from an EMBL/GenBank/DDBJ whole genome shotgun (WGS) entry which is preliminary data.</text>
</comment>
<dbReference type="PANTHER" id="PTHR43611">
    <property type="entry name" value="ALPHA-D-GLUCOSE 1-PHOSPHATE PHOSPHATASE"/>
    <property type="match status" value="1"/>
</dbReference>
<evidence type="ECO:0000313" key="1">
    <source>
        <dbReference type="EMBL" id="OGE46757.1"/>
    </source>
</evidence>
<dbReference type="EMBL" id="LXJU01000119">
    <property type="protein sequence ID" value="OGE46757.1"/>
    <property type="molecule type" value="Genomic_DNA"/>
</dbReference>
<organism evidence="1 2">
    <name type="scientific">Penicillium arizonense</name>
    <dbReference type="NCBI Taxonomy" id="1835702"/>
    <lineage>
        <taxon>Eukaryota</taxon>
        <taxon>Fungi</taxon>
        <taxon>Dikarya</taxon>
        <taxon>Ascomycota</taxon>
        <taxon>Pezizomycotina</taxon>
        <taxon>Eurotiomycetes</taxon>
        <taxon>Eurotiomycetidae</taxon>
        <taxon>Eurotiales</taxon>
        <taxon>Aspergillaceae</taxon>
        <taxon>Penicillium</taxon>
    </lineage>
</organism>
<dbReference type="GeneID" id="34582654"/>
<dbReference type="AlphaFoldDB" id="A0A1F5L145"/>
<gene>
    <name evidence="1" type="ORF">PENARI_c119G06627</name>
</gene>
<dbReference type="SUPFAM" id="SSF56784">
    <property type="entry name" value="HAD-like"/>
    <property type="match status" value="1"/>
</dbReference>
<protein>
    <submittedName>
        <fullName evidence="1">Uncharacterized protein</fullName>
    </submittedName>
</protein>